<proteinExistence type="predicted"/>
<dbReference type="InterPro" id="IPR029055">
    <property type="entry name" value="Ntn_hydrolases_N"/>
</dbReference>
<dbReference type="PANTHER" id="PTHR39328:SF1">
    <property type="entry name" value="BLL2871 PROTEIN"/>
    <property type="match status" value="1"/>
</dbReference>
<reference evidence="1" key="1">
    <citation type="submission" date="2023-02" db="EMBL/GenBank/DDBJ databases">
        <title>Description of Roseinatronobacter alkalisoli sp. nov., an alkaliphilic bacerium isolated from soda soil.</title>
        <authorList>
            <person name="Wei W."/>
        </authorList>
    </citation>
    <scope>NUCLEOTIDE SEQUENCE</scope>
    <source>
        <strain evidence="1">HJB301</strain>
    </source>
</reference>
<evidence type="ECO:0000313" key="1">
    <source>
        <dbReference type="EMBL" id="MDD7971824.1"/>
    </source>
</evidence>
<organism evidence="1 2">
    <name type="scientific">Roseinatronobacter alkalisoli</name>
    <dbReference type="NCBI Taxonomy" id="3028235"/>
    <lineage>
        <taxon>Bacteria</taxon>
        <taxon>Pseudomonadati</taxon>
        <taxon>Pseudomonadota</taxon>
        <taxon>Alphaproteobacteria</taxon>
        <taxon>Rhodobacterales</taxon>
        <taxon>Paracoccaceae</taxon>
        <taxon>Roseinatronobacter</taxon>
    </lineage>
</organism>
<accession>A0ABT5TA23</accession>
<dbReference type="Proteomes" id="UP001431784">
    <property type="component" value="Unassembled WGS sequence"/>
</dbReference>
<name>A0ABT5TA23_9RHOB</name>
<dbReference type="PANTHER" id="PTHR39328">
    <property type="entry name" value="BLL2871 PROTEIN"/>
    <property type="match status" value="1"/>
</dbReference>
<dbReference type="Gene3D" id="3.60.20.10">
    <property type="entry name" value="Glutamine Phosphoribosylpyrophosphate, subunit 1, domain 1"/>
    <property type="match status" value="1"/>
</dbReference>
<dbReference type="SUPFAM" id="SSF56235">
    <property type="entry name" value="N-terminal nucleophile aminohydrolases (Ntn hydrolases)"/>
    <property type="match status" value="1"/>
</dbReference>
<dbReference type="RefSeq" id="WP_274352502.1">
    <property type="nucleotide sequence ID" value="NZ_JAQZSM010000010.1"/>
</dbReference>
<dbReference type="EMBL" id="JAQZSM010000010">
    <property type="protein sequence ID" value="MDD7971824.1"/>
    <property type="molecule type" value="Genomic_DNA"/>
</dbReference>
<sequence length="220" mass="22921">MTFSILAQDLGSGAMGGAAATGALCVGGWVLRGDSRAGMTASQGAAPSTMWGEDALESMRSGQSAEQAVTQVTAVDRGRAWRQLSALDRHGGTASHSGQRNTPWCGSVGDNGFVVSGNMLAGPQVLDALRSGFLTTTGTFAERLLAGLRAAEAAGGDSRGLQSAALLIVSDDAPPLNLRIDWAQDPLSELHDLYRRSQTGAYAEWLPTVPTRNNPERGHD</sequence>
<protein>
    <submittedName>
        <fullName evidence="1">DUF1028 domain-containing protein</fullName>
    </submittedName>
</protein>
<evidence type="ECO:0000313" key="2">
    <source>
        <dbReference type="Proteomes" id="UP001431784"/>
    </source>
</evidence>
<comment type="caution">
    <text evidence="1">The sequence shown here is derived from an EMBL/GenBank/DDBJ whole genome shotgun (WGS) entry which is preliminary data.</text>
</comment>
<dbReference type="Pfam" id="PF06267">
    <property type="entry name" value="DUF1028"/>
    <property type="match status" value="1"/>
</dbReference>
<keyword evidence="2" id="KW-1185">Reference proteome</keyword>
<gene>
    <name evidence="1" type="ORF">PUT78_11995</name>
</gene>
<dbReference type="InterPro" id="IPR010430">
    <property type="entry name" value="DUF1028"/>
</dbReference>